<proteinExistence type="predicted"/>
<protein>
    <submittedName>
        <fullName evidence="1">Uncharacterized protein</fullName>
    </submittedName>
</protein>
<gene>
    <name evidence="1" type="ORF">L211DRAFT_638752</name>
</gene>
<dbReference type="AlphaFoldDB" id="A0A3N4LC59"/>
<dbReference type="EMBL" id="ML121591">
    <property type="protein sequence ID" value="RPB19318.1"/>
    <property type="molecule type" value="Genomic_DNA"/>
</dbReference>
<keyword evidence="2" id="KW-1185">Reference proteome</keyword>
<organism evidence="1 2">
    <name type="scientific">Terfezia boudieri ATCC MYA-4762</name>
    <dbReference type="NCBI Taxonomy" id="1051890"/>
    <lineage>
        <taxon>Eukaryota</taxon>
        <taxon>Fungi</taxon>
        <taxon>Dikarya</taxon>
        <taxon>Ascomycota</taxon>
        <taxon>Pezizomycotina</taxon>
        <taxon>Pezizomycetes</taxon>
        <taxon>Pezizales</taxon>
        <taxon>Pezizaceae</taxon>
        <taxon>Terfezia</taxon>
    </lineage>
</organism>
<evidence type="ECO:0000313" key="2">
    <source>
        <dbReference type="Proteomes" id="UP000267821"/>
    </source>
</evidence>
<dbReference type="InParanoid" id="A0A3N4LC59"/>
<accession>A0A3N4LC59</accession>
<reference evidence="1 2" key="1">
    <citation type="journal article" date="2018" name="Nat. Ecol. Evol.">
        <title>Pezizomycetes genomes reveal the molecular basis of ectomycorrhizal truffle lifestyle.</title>
        <authorList>
            <person name="Murat C."/>
            <person name="Payen T."/>
            <person name="Noel B."/>
            <person name="Kuo A."/>
            <person name="Morin E."/>
            <person name="Chen J."/>
            <person name="Kohler A."/>
            <person name="Krizsan K."/>
            <person name="Balestrini R."/>
            <person name="Da Silva C."/>
            <person name="Montanini B."/>
            <person name="Hainaut M."/>
            <person name="Levati E."/>
            <person name="Barry K.W."/>
            <person name="Belfiori B."/>
            <person name="Cichocki N."/>
            <person name="Clum A."/>
            <person name="Dockter R.B."/>
            <person name="Fauchery L."/>
            <person name="Guy J."/>
            <person name="Iotti M."/>
            <person name="Le Tacon F."/>
            <person name="Lindquist E.A."/>
            <person name="Lipzen A."/>
            <person name="Malagnac F."/>
            <person name="Mello A."/>
            <person name="Molinier V."/>
            <person name="Miyauchi S."/>
            <person name="Poulain J."/>
            <person name="Riccioni C."/>
            <person name="Rubini A."/>
            <person name="Sitrit Y."/>
            <person name="Splivallo R."/>
            <person name="Traeger S."/>
            <person name="Wang M."/>
            <person name="Zifcakova L."/>
            <person name="Wipf D."/>
            <person name="Zambonelli A."/>
            <person name="Paolocci F."/>
            <person name="Nowrousian M."/>
            <person name="Ottonello S."/>
            <person name="Baldrian P."/>
            <person name="Spatafora J.W."/>
            <person name="Henrissat B."/>
            <person name="Nagy L.G."/>
            <person name="Aury J.M."/>
            <person name="Wincker P."/>
            <person name="Grigoriev I.V."/>
            <person name="Bonfante P."/>
            <person name="Martin F.M."/>
        </authorList>
    </citation>
    <scope>NUCLEOTIDE SEQUENCE [LARGE SCALE GENOMIC DNA]</scope>
    <source>
        <strain evidence="1 2">ATCC MYA-4762</strain>
    </source>
</reference>
<name>A0A3N4LC59_9PEZI</name>
<dbReference type="Proteomes" id="UP000267821">
    <property type="component" value="Unassembled WGS sequence"/>
</dbReference>
<evidence type="ECO:0000313" key="1">
    <source>
        <dbReference type="EMBL" id="RPB19318.1"/>
    </source>
</evidence>
<sequence length="176" mass="19899">MDIQGLMFWFYSCTHAKLSLTFDEMGEVVAGQADLLSSMEEIKQYFLAGLRRKNSTMSLQSNSSFAPSVKTKGAMKQLCKHLYKAGVRADMIRDREDQAAAFFQSQYTPQVIIPQTAGSEFQNEELLEEEIQKGKSKRITARELLLNMAAATGFRQGVQLLLREVANVERFWTITA</sequence>